<proteinExistence type="inferred from homology"/>
<feature type="domain" description="Flagellin N-terminal" evidence="6">
    <location>
        <begin position="4"/>
        <end position="141"/>
    </location>
</feature>
<dbReference type="GO" id="GO:0009288">
    <property type="term" value="C:bacterial-type flagellum"/>
    <property type="evidence" value="ECO:0007669"/>
    <property type="project" value="UniProtKB-SubCell"/>
</dbReference>
<evidence type="ECO:0000256" key="3">
    <source>
        <dbReference type="RuleBase" id="RU362073"/>
    </source>
</evidence>
<sequence length="284" mass="29103">MLTIGSNTSALSAQTQLDKSRKKTEQTLAELSSGTQLSSAAVNAANTALSQSLEAQVRGDNQASSNALDGISLVQTADGALSQLQDNSQQLQDLAIQAGDAALNSSNRQSLQQQADQLTQNNSAIIQNTQYNGTPLLSSNNALQFQVGPNGDSSNQISVNTTDLSASPASGGLYGYNANLNATGTIDLSSPASALAAQSNIQSDLNTISSSRTQLGASSNQFSAAIDNLQNASLNAQAANSRISDTDYASATAQLVQQQILGQAAIAVQGQANISQRSALSLLG</sequence>
<gene>
    <name evidence="8" type="ORF">EAY64_04755</name>
</gene>
<dbReference type="InterPro" id="IPR046358">
    <property type="entry name" value="Flagellin_C"/>
</dbReference>
<comment type="subcellular location">
    <subcellularLocation>
        <location evidence="3">Secreted</location>
    </subcellularLocation>
    <subcellularLocation>
        <location evidence="3">Bacterial flagellum</location>
    </subcellularLocation>
</comment>
<dbReference type="SUPFAM" id="SSF64518">
    <property type="entry name" value="Phase 1 flagellin"/>
    <property type="match status" value="1"/>
</dbReference>
<feature type="domain" description="Flagellin C-terminal" evidence="7">
    <location>
        <begin position="200"/>
        <end position="283"/>
    </location>
</feature>
<comment type="caution">
    <text evidence="8">The sequence shown here is derived from an EMBL/GenBank/DDBJ whole genome shotgun (WGS) entry which is preliminary data.</text>
</comment>
<dbReference type="Gene3D" id="6.10.10.10">
    <property type="entry name" value="Flagellar export chaperone, C-terminal domain"/>
    <property type="match status" value="1"/>
</dbReference>
<dbReference type="RefSeq" id="WP_103523644.1">
    <property type="nucleotide sequence ID" value="NZ_JAIZDC010000008.1"/>
</dbReference>
<evidence type="ECO:0000256" key="1">
    <source>
        <dbReference type="ARBA" id="ARBA00005709"/>
    </source>
</evidence>
<evidence type="ECO:0000256" key="4">
    <source>
        <dbReference type="SAM" id="Coils"/>
    </source>
</evidence>
<dbReference type="PANTHER" id="PTHR42792">
    <property type="entry name" value="FLAGELLIN"/>
    <property type="match status" value="1"/>
</dbReference>
<dbReference type="EMBL" id="RFAR01000013">
    <property type="protein sequence ID" value="RMD00726.1"/>
    <property type="molecule type" value="Genomic_DNA"/>
</dbReference>
<dbReference type="AlphaFoldDB" id="A0A454JLL1"/>
<dbReference type="Pfam" id="PF00669">
    <property type="entry name" value="Flagellin_N"/>
    <property type="match status" value="1"/>
</dbReference>
<evidence type="ECO:0000256" key="5">
    <source>
        <dbReference type="SAM" id="MobiDB-lite"/>
    </source>
</evidence>
<dbReference type="Proteomes" id="UP000274139">
    <property type="component" value="Unassembled WGS sequence"/>
</dbReference>
<dbReference type="InterPro" id="IPR001492">
    <property type="entry name" value="Flagellin"/>
</dbReference>
<feature type="coiled-coil region" evidence="4">
    <location>
        <begin position="74"/>
        <end position="128"/>
    </location>
</feature>
<comment type="similarity">
    <text evidence="1 3">Belongs to the bacterial flagellin family.</text>
</comment>
<evidence type="ECO:0000256" key="2">
    <source>
        <dbReference type="ARBA" id="ARBA00023143"/>
    </source>
</evidence>
<accession>A0A454JLL1</accession>
<feature type="compositionally biased region" description="Polar residues" evidence="5">
    <location>
        <begin position="1"/>
        <end position="17"/>
    </location>
</feature>
<keyword evidence="3" id="KW-0964">Secreted</keyword>
<keyword evidence="8" id="KW-0969">Cilium</keyword>
<dbReference type="Pfam" id="PF00700">
    <property type="entry name" value="Flagellin_C"/>
    <property type="match status" value="1"/>
</dbReference>
<protein>
    <recommendedName>
        <fullName evidence="3">Flagellin</fullName>
    </recommendedName>
</protein>
<keyword evidence="8" id="KW-0966">Cell projection</keyword>
<evidence type="ECO:0000313" key="8">
    <source>
        <dbReference type="EMBL" id="RMD00726.1"/>
    </source>
</evidence>
<evidence type="ECO:0000259" key="6">
    <source>
        <dbReference type="Pfam" id="PF00669"/>
    </source>
</evidence>
<name>A0A454JLL1_9NEIS</name>
<organism evidence="8 9">
    <name type="scientific">Aquitalea palustris</name>
    <dbReference type="NCBI Taxonomy" id="2480983"/>
    <lineage>
        <taxon>Bacteria</taxon>
        <taxon>Pseudomonadati</taxon>
        <taxon>Pseudomonadota</taxon>
        <taxon>Betaproteobacteria</taxon>
        <taxon>Neisseriales</taxon>
        <taxon>Chromobacteriaceae</taxon>
        <taxon>Aquitalea</taxon>
    </lineage>
</organism>
<reference evidence="8 9" key="1">
    <citation type="submission" date="2018-10" db="EMBL/GenBank/DDBJ databases">
        <title>Draft genome sequence of Aquitalea MWU14-2217 isolated from a wild cranberry bog in Provincetown, Massachusetts.</title>
        <authorList>
            <person name="Ebadzadsahrai G."/>
            <person name="Soby S."/>
        </authorList>
    </citation>
    <scope>NUCLEOTIDE SEQUENCE [LARGE SCALE GENOMIC DNA]</scope>
    <source>
        <strain evidence="8 9">MWU14-2217</strain>
    </source>
</reference>
<feature type="region of interest" description="Disordered" evidence="5">
    <location>
        <begin position="1"/>
        <end position="24"/>
    </location>
</feature>
<comment type="function">
    <text evidence="3">Flagellin is the subunit protein which polymerizes to form the filaments of bacterial flagella.</text>
</comment>
<keyword evidence="9" id="KW-1185">Reference proteome</keyword>
<dbReference type="InterPro" id="IPR001029">
    <property type="entry name" value="Flagellin_N"/>
</dbReference>
<evidence type="ECO:0000259" key="7">
    <source>
        <dbReference type="Pfam" id="PF00700"/>
    </source>
</evidence>
<dbReference type="Gene3D" id="1.20.1330.10">
    <property type="entry name" value="f41 fragment of flagellin, N-terminal domain"/>
    <property type="match status" value="1"/>
</dbReference>
<dbReference type="PANTHER" id="PTHR42792:SF2">
    <property type="entry name" value="FLAGELLIN"/>
    <property type="match status" value="1"/>
</dbReference>
<keyword evidence="4" id="KW-0175">Coiled coil</keyword>
<keyword evidence="8" id="KW-0282">Flagellum</keyword>
<keyword evidence="2 3" id="KW-0975">Bacterial flagellum</keyword>
<dbReference type="OrthoDB" id="9796789at2"/>
<dbReference type="InterPro" id="IPR042187">
    <property type="entry name" value="Flagellin_C_sub2"/>
</dbReference>
<dbReference type="GO" id="GO:0005198">
    <property type="term" value="F:structural molecule activity"/>
    <property type="evidence" value="ECO:0007669"/>
    <property type="project" value="UniProtKB-UniRule"/>
</dbReference>
<dbReference type="PRINTS" id="PR00207">
    <property type="entry name" value="FLAGELLIN"/>
</dbReference>
<evidence type="ECO:0000313" key="9">
    <source>
        <dbReference type="Proteomes" id="UP000274139"/>
    </source>
</evidence>
<dbReference type="GO" id="GO:0005576">
    <property type="term" value="C:extracellular region"/>
    <property type="evidence" value="ECO:0007669"/>
    <property type="project" value="UniProtKB-SubCell"/>
</dbReference>